<gene>
    <name evidence="3" type="ORF">CLO192961_LOCUS118784</name>
</gene>
<reference evidence="3 4" key="1">
    <citation type="submission" date="2019-06" db="EMBL/GenBank/DDBJ databases">
        <authorList>
            <person name="Broberg M."/>
        </authorList>
    </citation>
    <scope>NUCLEOTIDE SEQUENCE [LARGE SCALE GENOMIC DNA]</scope>
</reference>
<dbReference type="InterPro" id="IPR021833">
    <property type="entry name" value="DUF3425"/>
</dbReference>
<proteinExistence type="predicted"/>
<sequence length="496" mass="55906">MTSTQPSSSDREKKKVRNRLSQQAFRRRQALKLKQLQDRVESSEKPDCTVNDKLQRENYLLRCQLLQAQTKLSRVMEITRQLSVAIEATTKSQMPSQVSNNSENCEAHGVENEEVTDTKNLISEISTPHEPSSQTNLASLRYPSMGADVSLVEDLDLDPFEGEHGPEDVLHFKGVPNSQSYEYHTGPAQYHHSLIMSQSLGRRPWLETNSPFSDHIQVLQQFLLNKLCGGDMSPSPVTLQRIYNSALAALSLFNSITRPDAMSWYARTRFYHIADLTTWQLCPCDETLGRVHPLYRPTSEQLSVLYPSIINWVPFPSIRERLIRFHAANPHIDRIFCDAVSAYVVEACMSEIVSGAAPSTVYLRVNDLLTAGCWDHSAEGGSWEASVLPAANVGHLFTSPERARAAFQHLGMDGGASRYKMDPAFFGKYPELYDALTPDILAKGIPLRPDVQPILTYPQPLDKSTYQIYRSFIEFTVPPSTNRRSRYDALSAYEST</sequence>
<dbReference type="PROSITE" id="PS00036">
    <property type="entry name" value="BZIP_BASIC"/>
    <property type="match status" value="1"/>
</dbReference>
<dbReference type="PANTHER" id="PTHR38116">
    <property type="entry name" value="CHROMOSOME 7, WHOLE GENOME SHOTGUN SEQUENCE"/>
    <property type="match status" value="1"/>
</dbReference>
<evidence type="ECO:0000313" key="4">
    <source>
        <dbReference type="Proteomes" id="UP000766486"/>
    </source>
</evidence>
<dbReference type="Pfam" id="PF11905">
    <property type="entry name" value="DUF3425"/>
    <property type="match status" value="1"/>
</dbReference>
<accession>A0ABY6TZD7</accession>
<evidence type="ECO:0000256" key="1">
    <source>
        <dbReference type="SAM" id="MobiDB-lite"/>
    </source>
</evidence>
<dbReference type="SUPFAM" id="SSF57959">
    <property type="entry name" value="Leucine zipper domain"/>
    <property type="match status" value="1"/>
</dbReference>
<dbReference type="Proteomes" id="UP000766486">
    <property type="component" value="Unassembled WGS sequence"/>
</dbReference>
<feature type="region of interest" description="Disordered" evidence="1">
    <location>
        <begin position="1"/>
        <end position="24"/>
    </location>
</feature>
<dbReference type="EMBL" id="CABFNS010000708">
    <property type="protein sequence ID" value="VUC23517.1"/>
    <property type="molecule type" value="Genomic_DNA"/>
</dbReference>
<organism evidence="3 4">
    <name type="scientific">Bionectria ochroleuca</name>
    <name type="common">Gliocladium roseum</name>
    <dbReference type="NCBI Taxonomy" id="29856"/>
    <lineage>
        <taxon>Eukaryota</taxon>
        <taxon>Fungi</taxon>
        <taxon>Dikarya</taxon>
        <taxon>Ascomycota</taxon>
        <taxon>Pezizomycotina</taxon>
        <taxon>Sordariomycetes</taxon>
        <taxon>Hypocreomycetidae</taxon>
        <taxon>Hypocreales</taxon>
        <taxon>Bionectriaceae</taxon>
        <taxon>Clonostachys</taxon>
    </lineage>
</organism>
<keyword evidence="4" id="KW-1185">Reference proteome</keyword>
<dbReference type="InterPro" id="IPR046347">
    <property type="entry name" value="bZIP_sf"/>
</dbReference>
<protein>
    <recommendedName>
        <fullName evidence="2">BZIP domain-containing protein</fullName>
    </recommendedName>
</protein>
<evidence type="ECO:0000313" key="3">
    <source>
        <dbReference type="EMBL" id="VUC23517.1"/>
    </source>
</evidence>
<dbReference type="InterPro" id="IPR004827">
    <property type="entry name" value="bZIP"/>
</dbReference>
<dbReference type="PANTHER" id="PTHR38116:SF9">
    <property type="entry name" value="BZIP DOMAIN-CONTAINING PROTEIN"/>
    <property type="match status" value="1"/>
</dbReference>
<evidence type="ECO:0000259" key="2">
    <source>
        <dbReference type="PROSITE" id="PS00036"/>
    </source>
</evidence>
<feature type="domain" description="BZIP" evidence="2">
    <location>
        <begin position="13"/>
        <end position="28"/>
    </location>
</feature>
<comment type="caution">
    <text evidence="3">The sequence shown here is derived from an EMBL/GenBank/DDBJ whole genome shotgun (WGS) entry which is preliminary data.</text>
</comment>
<dbReference type="Gene3D" id="1.20.5.170">
    <property type="match status" value="1"/>
</dbReference>
<dbReference type="CDD" id="cd14688">
    <property type="entry name" value="bZIP_YAP"/>
    <property type="match status" value="1"/>
</dbReference>
<name>A0ABY6TZD7_BIOOC</name>